<evidence type="ECO:0000256" key="18">
    <source>
        <dbReference type="RuleBase" id="RU003938"/>
    </source>
</evidence>
<keyword evidence="16" id="KW-0594">Phospholipid biosynthesis</keyword>
<dbReference type="AlphaFoldDB" id="A0A975AXL3"/>
<keyword evidence="10 18" id="KW-0808">Transferase</keyword>
<evidence type="ECO:0000256" key="19">
    <source>
        <dbReference type="SAM" id="Phobius"/>
    </source>
</evidence>
<evidence type="ECO:0000256" key="6">
    <source>
        <dbReference type="ARBA" id="ARBA00012487"/>
    </source>
</evidence>
<dbReference type="PROSITE" id="PS01315">
    <property type="entry name" value="CDS"/>
    <property type="match status" value="1"/>
</dbReference>
<feature type="transmembrane region" description="Helical" evidence="19">
    <location>
        <begin position="77"/>
        <end position="93"/>
    </location>
</feature>
<comment type="pathway">
    <text evidence="4">Lipid metabolism.</text>
</comment>
<keyword evidence="17" id="KW-1208">Phospholipid metabolism</keyword>
<keyword evidence="11 18" id="KW-0812">Transmembrane</keyword>
<dbReference type="KEGG" id="aaut:ACETAC_05215"/>
<evidence type="ECO:0000256" key="5">
    <source>
        <dbReference type="ARBA" id="ARBA00010185"/>
    </source>
</evidence>
<evidence type="ECO:0000256" key="4">
    <source>
        <dbReference type="ARBA" id="ARBA00005189"/>
    </source>
</evidence>
<feature type="transmembrane region" description="Helical" evidence="19">
    <location>
        <begin position="128"/>
        <end position="147"/>
    </location>
</feature>
<dbReference type="EMBL" id="CP060096">
    <property type="protein sequence ID" value="QSZ28355.1"/>
    <property type="molecule type" value="Genomic_DNA"/>
</dbReference>
<evidence type="ECO:0000256" key="8">
    <source>
        <dbReference type="ARBA" id="ARBA00022475"/>
    </source>
</evidence>
<dbReference type="GO" id="GO:0005886">
    <property type="term" value="C:plasma membrane"/>
    <property type="evidence" value="ECO:0007669"/>
    <property type="project" value="UniProtKB-SubCell"/>
</dbReference>
<dbReference type="GO" id="GO:0016024">
    <property type="term" value="P:CDP-diacylglycerol biosynthetic process"/>
    <property type="evidence" value="ECO:0007669"/>
    <property type="project" value="TreeGrafter"/>
</dbReference>
<accession>A0A975AXL3</accession>
<evidence type="ECO:0000256" key="3">
    <source>
        <dbReference type="ARBA" id="ARBA00005119"/>
    </source>
</evidence>
<protein>
    <recommendedName>
        <fullName evidence="7 18">Phosphatidate cytidylyltransferase</fullName>
        <ecNumber evidence="6 18">2.7.7.41</ecNumber>
    </recommendedName>
</protein>
<feature type="transmembrane region" description="Helical" evidence="19">
    <location>
        <begin position="168"/>
        <end position="187"/>
    </location>
</feature>
<dbReference type="Proteomes" id="UP000671913">
    <property type="component" value="Chromosome"/>
</dbReference>
<keyword evidence="13 19" id="KW-1133">Transmembrane helix</keyword>
<evidence type="ECO:0000256" key="10">
    <source>
        <dbReference type="ARBA" id="ARBA00022679"/>
    </source>
</evidence>
<feature type="transmembrane region" description="Helical" evidence="19">
    <location>
        <begin position="6"/>
        <end position="33"/>
    </location>
</feature>
<evidence type="ECO:0000256" key="16">
    <source>
        <dbReference type="ARBA" id="ARBA00023209"/>
    </source>
</evidence>
<keyword evidence="12 18" id="KW-0548">Nucleotidyltransferase</keyword>
<keyword evidence="21" id="KW-1185">Reference proteome</keyword>
<evidence type="ECO:0000256" key="17">
    <source>
        <dbReference type="ARBA" id="ARBA00023264"/>
    </source>
</evidence>
<name>A0A975AXL3_9THEO</name>
<evidence type="ECO:0000256" key="11">
    <source>
        <dbReference type="ARBA" id="ARBA00022692"/>
    </source>
</evidence>
<proteinExistence type="inferred from homology"/>
<comment type="subcellular location">
    <subcellularLocation>
        <location evidence="2">Cell membrane</location>
        <topology evidence="2">Multi-pass membrane protein</topology>
    </subcellularLocation>
</comment>
<sequence length="261" mass="29920">MLKTRIISAAVGLPLIFFIVLKGGVYLQFFLILLSMIGLYEFYNVLKNIDIIPIKIFGYLSILFFYLTENLMDNKDIFILITMIIFSVPIFINRYNIKDVSLTIIGIIYVLFFSYIGKLRELNEGYLIVWFVFIISWLTDTFAYFTGRFFGKTKLCSILSPNKTLEGAIGGIFGSIFGSIIFTYLFFDKLKISILFVLVLSISGSVVAQVGDLFASSVKRYCHIKDYGNIIPGHGGIIDRFDSILYVAPYVYFMFNYLHMK</sequence>
<evidence type="ECO:0000313" key="21">
    <source>
        <dbReference type="Proteomes" id="UP000671913"/>
    </source>
</evidence>
<keyword evidence="15 19" id="KW-0472">Membrane</keyword>
<gene>
    <name evidence="20" type="ORF">ACETAC_05215</name>
</gene>
<keyword evidence="8" id="KW-1003">Cell membrane</keyword>
<dbReference type="PANTHER" id="PTHR46382">
    <property type="entry name" value="PHOSPHATIDATE CYTIDYLYLTRANSFERASE"/>
    <property type="match status" value="1"/>
</dbReference>
<comment type="pathway">
    <text evidence="3 18">Phospholipid metabolism; CDP-diacylglycerol biosynthesis; CDP-diacylglycerol from sn-glycerol 3-phosphate: step 3/3.</text>
</comment>
<feature type="transmembrane region" description="Helical" evidence="19">
    <location>
        <begin position="45"/>
        <end position="65"/>
    </location>
</feature>
<evidence type="ECO:0000256" key="9">
    <source>
        <dbReference type="ARBA" id="ARBA00022516"/>
    </source>
</evidence>
<evidence type="ECO:0000256" key="13">
    <source>
        <dbReference type="ARBA" id="ARBA00022989"/>
    </source>
</evidence>
<dbReference type="EC" id="2.7.7.41" evidence="6 18"/>
<evidence type="ECO:0000256" key="1">
    <source>
        <dbReference type="ARBA" id="ARBA00001698"/>
    </source>
</evidence>
<evidence type="ECO:0000256" key="2">
    <source>
        <dbReference type="ARBA" id="ARBA00004651"/>
    </source>
</evidence>
<comment type="similarity">
    <text evidence="5 18">Belongs to the CDS family.</text>
</comment>
<dbReference type="GO" id="GO:0004605">
    <property type="term" value="F:phosphatidate cytidylyltransferase activity"/>
    <property type="evidence" value="ECO:0007669"/>
    <property type="project" value="UniProtKB-EC"/>
</dbReference>
<feature type="transmembrane region" description="Helical" evidence="19">
    <location>
        <begin position="193"/>
        <end position="215"/>
    </location>
</feature>
<feature type="transmembrane region" description="Helical" evidence="19">
    <location>
        <begin position="100"/>
        <end position="116"/>
    </location>
</feature>
<dbReference type="InterPro" id="IPR000374">
    <property type="entry name" value="PC_trans"/>
</dbReference>
<keyword evidence="14" id="KW-0443">Lipid metabolism</keyword>
<evidence type="ECO:0000313" key="20">
    <source>
        <dbReference type="EMBL" id="QSZ28355.1"/>
    </source>
</evidence>
<dbReference type="RefSeq" id="WP_431731817.1">
    <property type="nucleotide sequence ID" value="NZ_CP060096.1"/>
</dbReference>
<evidence type="ECO:0000256" key="15">
    <source>
        <dbReference type="ARBA" id="ARBA00023136"/>
    </source>
</evidence>
<reference evidence="20" key="1">
    <citation type="submission" date="2020-08" db="EMBL/GenBank/DDBJ databases">
        <title>Genomic insights into the carbon and energy metabolism of the first obligate autotrophic acetogenic bacterium Aceticella autotrophica gen. nov., sp. nov.</title>
        <authorList>
            <person name="Toshchakov S.V."/>
            <person name="Elcheninov A.G."/>
            <person name="Kublanov I.V."/>
            <person name="Frolov E.N."/>
            <person name="Lebedinsky A.V."/>
        </authorList>
    </citation>
    <scope>NUCLEOTIDE SEQUENCE</scope>
    <source>
        <strain evidence="20">3443-3Ac</strain>
    </source>
</reference>
<keyword evidence="9" id="KW-0444">Lipid biosynthesis</keyword>
<evidence type="ECO:0000256" key="7">
    <source>
        <dbReference type="ARBA" id="ARBA00019373"/>
    </source>
</evidence>
<dbReference type="PANTHER" id="PTHR46382:SF1">
    <property type="entry name" value="PHOSPHATIDATE CYTIDYLYLTRANSFERASE"/>
    <property type="match status" value="1"/>
</dbReference>
<evidence type="ECO:0000256" key="12">
    <source>
        <dbReference type="ARBA" id="ARBA00022695"/>
    </source>
</evidence>
<comment type="catalytic activity">
    <reaction evidence="1 18">
        <text>a 1,2-diacyl-sn-glycero-3-phosphate + CTP + H(+) = a CDP-1,2-diacyl-sn-glycerol + diphosphate</text>
        <dbReference type="Rhea" id="RHEA:16229"/>
        <dbReference type="ChEBI" id="CHEBI:15378"/>
        <dbReference type="ChEBI" id="CHEBI:33019"/>
        <dbReference type="ChEBI" id="CHEBI:37563"/>
        <dbReference type="ChEBI" id="CHEBI:58332"/>
        <dbReference type="ChEBI" id="CHEBI:58608"/>
        <dbReference type="EC" id="2.7.7.41"/>
    </reaction>
</comment>
<organism evidence="20 21">
    <name type="scientific">Aceticella autotrophica</name>
    <dbReference type="NCBI Taxonomy" id="2755338"/>
    <lineage>
        <taxon>Bacteria</taxon>
        <taxon>Bacillati</taxon>
        <taxon>Bacillota</taxon>
        <taxon>Clostridia</taxon>
        <taxon>Thermoanaerobacterales</taxon>
        <taxon>Thermoanaerobacteraceae</taxon>
        <taxon>Aceticella</taxon>
    </lineage>
</organism>
<dbReference type="Pfam" id="PF01148">
    <property type="entry name" value="CTP_transf_1"/>
    <property type="match status" value="1"/>
</dbReference>
<evidence type="ECO:0000256" key="14">
    <source>
        <dbReference type="ARBA" id="ARBA00023098"/>
    </source>
</evidence>